<dbReference type="KEGG" id="blac:94351104"/>
<gene>
    <name evidence="3" type="ORF">CCR75_007372</name>
</gene>
<keyword evidence="1" id="KW-0472">Membrane</keyword>
<feature type="chain" id="PRO_5037587844" description="Secreted peptide" evidence="2">
    <location>
        <begin position="17"/>
        <end position="72"/>
    </location>
</feature>
<evidence type="ECO:0008006" key="5">
    <source>
        <dbReference type="Google" id="ProtNLM"/>
    </source>
</evidence>
<feature type="signal peptide" evidence="2">
    <location>
        <begin position="1"/>
        <end position="16"/>
    </location>
</feature>
<proteinExistence type="predicted"/>
<keyword evidence="2" id="KW-0732">Signal</keyword>
<accession>A0A976FGA7</accession>
<evidence type="ECO:0000313" key="4">
    <source>
        <dbReference type="Proteomes" id="UP000294530"/>
    </source>
</evidence>
<evidence type="ECO:0000313" key="3">
    <source>
        <dbReference type="EMBL" id="TDH66312.1"/>
    </source>
</evidence>
<protein>
    <recommendedName>
        <fullName evidence="5">Secreted peptide</fullName>
    </recommendedName>
</protein>
<comment type="caution">
    <text evidence="3">The sequence shown here is derived from an EMBL/GenBank/DDBJ whole genome shotgun (WGS) entry which is preliminary data.</text>
</comment>
<evidence type="ECO:0000256" key="2">
    <source>
        <dbReference type="SAM" id="SignalP"/>
    </source>
</evidence>
<feature type="transmembrane region" description="Helical" evidence="1">
    <location>
        <begin position="23"/>
        <end position="44"/>
    </location>
</feature>
<evidence type="ECO:0000256" key="1">
    <source>
        <dbReference type="SAM" id="Phobius"/>
    </source>
</evidence>
<dbReference type="GeneID" id="94351104"/>
<sequence>MLVVVLLVLPSSSISSLVNVSTVVLVSPPSTSFTVVVFFSVIHLVAPRELVTFRTVVRIVFVIMLPFTSVER</sequence>
<dbReference type="RefSeq" id="XP_067815811.1">
    <property type="nucleotide sequence ID" value="XM_067965433.1"/>
</dbReference>
<dbReference type="EMBL" id="SHOA02000008">
    <property type="protein sequence ID" value="TDH66312.1"/>
    <property type="molecule type" value="Genomic_DNA"/>
</dbReference>
<keyword evidence="1" id="KW-0812">Transmembrane</keyword>
<dbReference type="AlphaFoldDB" id="A0A976FGA7"/>
<name>A0A976FGA7_BRELC</name>
<keyword evidence="1" id="KW-1133">Transmembrane helix</keyword>
<reference evidence="3 4" key="1">
    <citation type="journal article" date="2021" name="Genome Biol.">
        <title>AFLAP: assembly-free linkage analysis pipeline using k-mers from genome sequencing data.</title>
        <authorList>
            <person name="Fletcher K."/>
            <person name="Zhang L."/>
            <person name="Gil J."/>
            <person name="Han R."/>
            <person name="Cavanaugh K."/>
            <person name="Michelmore R."/>
        </authorList>
    </citation>
    <scope>NUCLEOTIDE SEQUENCE [LARGE SCALE GENOMIC DNA]</scope>
    <source>
        <strain evidence="3 4">SF5</strain>
    </source>
</reference>
<dbReference type="Proteomes" id="UP000294530">
    <property type="component" value="Unassembled WGS sequence"/>
</dbReference>
<keyword evidence="4" id="KW-1185">Reference proteome</keyword>
<organism evidence="3 4">
    <name type="scientific">Bremia lactucae</name>
    <name type="common">Lettuce downy mildew</name>
    <dbReference type="NCBI Taxonomy" id="4779"/>
    <lineage>
        <taxon>Eukaryota</taxon>
        <taxon>Sar</taxon>
        <taxon>Stramenopiles</taxon>
        <taxon>Oomycota</taxon>
        <taxon>Peronosporomycetes</taxon>
        <taxon>Peronosporales</taxon>
        <taxon>Peronosporaceae</taxon>
        <taxon>Bremia</taxon>
    </lineage>
</organism>